<dbReference type="Proteomes" id="UP001309876">
    <property type="component" value="Unassembled WGS sequence"/>
</dbReference>
<feature type="region of interest" description="Disordered" evidence="2">
    <location>
        <begin position="241"/>
        <end position="335"/>
    </location>
</feature>
<dbReference type="InterPro" id="IPR013108">
    <property type="entry name" value="Amidohydro_3"/>
</dbReference>
<dbReference type="SUPFAM" id="SSF51338">
    <property type="entry name" value="Composite domain of metallo-dependent hydrolases"/>
    <property type="match status" value="1"/>
</dbReference>
<evidence type="ECO:0000259" key="3">
    <source>
        <dbReference type="Pfam" id="PF07969"/>
    </source>
</evidence>
<dbReference type="Pfam" id="PF07969">
    <property type="entry name" value="Amidohydro_3"/>
    <property type="match status" value="1"/>
</dbReference>
<feature type="compositionally biased region" description="Low complexity" evidence="2">
    <location>
        <begin position="318"/>
        <end position="330"/>
    </location>
</feature>
<comment type="caution">
    <text evidence="4">The sequence shown here is derived from an EMBL/GenBank/DDBJ whole genome shotgun (WGS) entry which is preliminary data.</text>
</comment>
<dbReference type="GO" id="GO:0006046">
    <property type="term" value="P:N-acetylglucosamine catabolic process"/>
    <property type="evidence" value="ECO:0007669"/>
    <property type="project" value="TreeGrafter"/>
</dbReference>
<dbReference type="InterPro" id="IPR032466">
    <property type="entry name" value="Metal_Hydrolase"/>
</dbReference>
<organism evidence="4 5">
    <name type="scientific">Lithohypha guttulata</name>
    <dbReference type="NCBI Taxonomy" id="1690604"/>
    <lineage>
        <taxon>Eukaryota</taxon>
        <taxon>Fungi</taxon>
        <taxon>Dikarya</taxon>
        <taxon>Ascomycota</taxon>
        <taxon>Pezizomycotina</taxon>
        <taxon>Eurotiomycetes</taxon>
        <taxon>Chaetothyriomycetidae</taxon>
        <taxon>Chaetothyriales</taxon>
        <taxon>Trichomeriaceae</taxon>
        <taxon>Lithohypha</taxon>
    </lineage>
</organism>
<gene>
    <name evidence="4" type="primary">NAG2</name>
    <name evidence="4" type="ORF">LTR05_007630</name>
</gene>
<evidence type="ECO:0000256" key="2">
    <source>
        <dbReference type="SAM" id="MobiDB-lite"/>
    </source>
</evidence>
<keyword evidence="5" id="KW-1185">Reference proteome</keyword>
<sequence length="485" mass="52599">MAPRLTKFTNGLLLQDDRLIAGDLWISSDSGKIISPQSAFYGSGSTPDLVLDLKGKIVSPGFIEAQLNGYSGLDFAKQDPNFEQRFRAVRKGLIKAGVTSFTPTMTSSLPEVYHTNLPYLGRTQARTASEGAECLGAHVEGPFLNPERNGIHTKEVLQKAKVWDDIERCYGTDNFRHIRYITAAPELGNMVDLIPEFVARDIIYSTGHSDATFEQAQDAARAGATMVTHMFNAMRPFGHRDPGIFGLLGQQPSRPTTPTQSPQQSSPTTSPTIRSASNKPPVTPPQQFSLPRRALSNSSTRTPTPRSSIDSTRRRSSPRSSLSISTSITSVPDATPEPPFFGLISDGIHLSPPTLKIAYSAHPTGTILITDAMPLTGLPDGVYPWTDGENIIKHGSRLTLEKNGRIAGSAASLLECVNNFIEWTGCGVAEGLRAVTQTPARMLREEGKGRLGVGCDADLCVLELDEDGKLVLRQVWKFGECVHAT</sequence>
<feature type="domain" description="Amidohydrolase 3" evidence="3">
    <location>
        <begin position="429"/>
        <end position="482"/>
    </location>
</feature>
<accession>A0AAN7SU37</accession>
<name>A0AAN7SU37_9EURO</name>
<evidence type="ECO:0000256" key="1">
    <source>
        <dbReference type="ARBA" id="ARBA00022801"/>
    </source>
</evidence>
<evidence type="ECO:0000313" key="4">
    <source>
        <dbReference type="EMBL" id="KAK5081499.1"/>
    </source>
</evidence>
<evidence type="ECO:0000313" key="5">
    <source>
        <dbReference type="Proteomes" id="UP001309876"/>
    </source>
</evidence>
<feature type="compositionally biased region" description="Low complexity" evidence="2">
    <location>
        <begin position="296"/>
        <end position="310"/>
    </location>
</feature>
<dbReference type="GO" id="GO:0008448">
    <property type="term" value="F:N-acetylglucosamine-6-phosphate deacetylase activity"/>
    <property type="evidence" value="ECO:0007669"/>
    <property type="project" value="UniProtKB-EC"/>
</dbReference>
<protein>
    <submittedName>
        <fullName evidence="4">N-acetyl-glucosamine-6-phosphate deacetylase</fullName>
        <ecNumber evidence="4">3.5.1.25</ecNumber>
    </submittedName>
</protein>
<feature type="compositionally biased region" description="Polar residues" evidence="2">
    <location>
        <begin position="273"/>
        <end position="289"/>
    </location>
</feature>
<dbReference type="PANTHER" id="PTHR11113">
    <property type="entry name" value="N-ACETYLGLUCOSAMINE-6-PHOSPHATE DEACETYLASE"/>
    <property type="match status" value="1"/>
</dbReference>
<dbReference type="EMBL" id="JAVRRJ010000009">
    <property type="protein sequence ID" value="KAK5081499.1"/>
    <property type="molecule type" value="Genomic_DNA"/>
</dbReference>
<keyword evidence="1 4" id="KW-0378">Hydrolase</keyword>
<dbReference type="InterPro" id="IPR011059">
    <property type="entry name" value="Metal-dep_hydrolase_composite"/>
</dbReference>
<dbReference type="PANTHER" id="PTHR11113:SF14">
    <property type="entry name" value="N-ACETYLGLUCOSAMINE-6-PHOSPHATE DEACETYLASE"/>
    <property type="match status" value="1"/>
</dbReference>
<dbReference type="EC" id="3.5.1.25" evidence="4"/>
<dbReference type="AlphaFoldDB" id="A0AAN7SU37"/>
<proteinExistence type="predicted"/>
<reference evidence="4 5" key="1">
    <citation type="submission" date="2023-08" db="EMBL/GenBank/DDBJ databases">
        <title>Black Yeasts Isolated from many extreme environments.</title>
        <authorList>
            <person name="Coleine C."/>
            <person name="Stajich J.E."/>
            <person name="Selbmann L."/>
        </authorList>
    </citation>
    <scope>NUCLEOTIDE SEQUENCE [LARGE SCALE GENOMIC DNA]</scope>
    <source>
        <strain evidence="4 5">CCFEE 5910</strain>
    </source>
</reference>
<dbReference type="Gene3D" id="3.20.20.140">
    <property type="entry name" value="Metal-dependent hydrolases"/>
    <property type="match status" value="1"/>
</dbReference>
<dbReference type="SUPFAM" id="SSF51556">
    <property type="entry name" value="Metallo-dependent hydrolases"/>
    <property type="match status" value="1"/>
</dbReference>
<feature type="compositionally biased region" description="Low complexity" evidence="2">
    <location>
        <begin position="250"/>
        <end position="272"/>
    </location>
</feature>